<dbReference type="SUPFAM" id="SSF63829">
    <property type="entry name" value="Calcium-dependent phosphotriesterase"/>
    <property type="match status" value="1"/>
</dbReference>
<dbReference type="Pfam" id="PF21544">
    <property type="entry name" value="PorZ_N_b_propeller"/>
    <property type="match status" value="1"/>
</dbReference>
<protein>
    <recommendedName>
        <fullName evidence="2">PorZ N-terminal beta-propeller domain-containing protein</fullName>
    </recommendedName>
</protein>
<sequence length="766" mass="84921">MKRLVILFYILQLVAANLKAQLAPIGQWREHMDYRSGKRVALADDKVYVATNFGAYSIGREDGEITRISKVAGLNDVGVRTLNYDAAGEKLVIAYNNSNLDVLYRNDVINIPDIFRSTVTGDKTIYNISFRNNKAYLSTGLGVIVVDLQKYEISNTFIIGNNGSNVKVNGFAADATRFYAATEEGLKVANQNAANLNDYRNWTTVSGTNGLPGGAVQQVFNINSTIVVQYFNTIYVSNAGNWQAVYNDSWRWESVNVSDAVILISEERFGWNERRVLSITSNGVINATIQNNNELRYPFHAVKSGGEIWIADFEKGLVKAEGNLFERYAVNSPYGPLDGEMFFFNNKLYVAGGSINDAWNYQFNGTGFFTFDGNEWKDYNRTNLSFMDTVFDVITIAVDPRDETIYAGSFGGGLLEFKSATQYKIYKQNSSLNVAIGDPNNYRVGGMAFDAANNLWISNFAGSNNFLVKKADGNWRAFRVPFLIQDNMVGAVLIDDADQKWIQVPQGNGLFVYNHGTSIDNAGDDRWKWFQTGRGSGNLPSNAVNCMVKDKDGFIWLGTDKGIAIIQCPGDVFTTNGCEAFQPVVQQDNFAGFLFENEDVRAIAVDAANRKWVGTRNGVWLISADGEKVLERFTAENSPLLSNAIIRIAIDPKTGEVYFSTFNGICSYRGGATKANENPDKVIVFPSPVPPSYNGNIGIRGLPENSIVKIVELNGRLVYQTRSLGGQAIWNGKDYRNQRVSSGVYMVLAKDEFGAEKQVGKIVFIK</sequence>
<dbReference type="InterPro" id="IPR048954">
    <property type="entry name" value="PorZ_N"/>
</dbReference>
<evidence type="ECO:0000256" key="1">
    <source>
        <dbReference type="SAM" id="SignalP"/>
    </source>
</evidence>
<dbReference type="AlphaFoldDB" id="A0A7G5XF70"/>
<dbReference type="InterPro" id="IPR015943">
    <property type="entry name" value="WD40/YVTN_repeat-like_dom_sf"/>
</dbReference>
<dbReference type="KEGG" id="lacs:H4075_18940"/>
<evidence type="ECO:0000313" key="3">
    <source>
        <dbReference type="EMBL" id="QNA44123.1"/>
    </source>
</evidence>
<keyword evidence="4" id="KW-1185">Reference proteome</keyword>
<dbReference type="SUPFAM" id="SSF101898">
    <property type="entry name" value="NHL repeat"/>
    <property type="match status" value="1"/>
</dbReference>
<organism evidence="3 4">
    <name type="scientific">Lacibacter sediminis</name>
    <dbReference type="NCBI Taxonomy" id="2760713"/>
    <lineage>
        <taxon>Bacteria</taxon>
        <taxon>Pseudomonadati</taxon>
        <taxon>Bacteroidota</taxon>
        <taxon>Chitinophagia</taxon>
        <taxon>Chitinophagales</taxon>
        <taxon>Chitinophagaceae</taxon>
        <taxon>Lacibacter</taxon>
    </lineage>
</organism>
<dbReference type="Proteomes" id="UP000515344">
    <property type="component" value="Chromosome"/>
</dbReference>
<feature type="chain" id="PRO_5028907996" description="PorZ N-terminal beta-propeller domain-containing protein" evidence="1">
    <location>
        <begin position="21"/>
        <end position="766"/>
    </location>
</feature>
<feature type="signal peptide" evidence="1">
    <location>
        <begin position="1"/>
        <end position="20"/>
    </location>
</feature>
<proteinExistence type="predicted"/>
<gene>
    <name evidence="3" type="ORF">H4075_18940</name>
</gene>
<evidence type="ECO:0000313" key="4">
    <source>
        <dbReference type="Proteomes" id="UP000515344"/>
    </source>
</evidence>
<dbReference type="EMBL" id="CP060007">
    <property type="protein sequence ID" value="QNA44123.1"/>
    <property type="molecule type" value="Genomic_DNA"/>
</dbReference>
<name>A0A7G5XF70_9BACT</name>
<dbReference type="Pfam" id="PF07494">
    <property type="entry name" value="Reg_prop"/>
    <property type="match status" value="1"/>
</dbReference>
<dbReference type="InterPro" id="IPR011110">
    <property type="entry name" value="Reg_prop"/>
</dbReference>
<evidence type="ECO:0000259" key="2">
    <source>
        <dbReference type="Pfam" id="PF21544"/>
    </source>
</evidence>
<keyword evidence="1" id="KW-0732">Signal</keyword>
<reference evidence="4" key="1">
    <citation type="submission" date="2020-08" db="EMBL/GenBank/DDBJ databases">
        <title>Lacibacter sp. S13-6-6 genome sequencing.</title>
        <authorList>
            <person name="Jin L."/>
        </authorList>
    </citation>
    <scope>NUCLEOTIDE SEQUENCE [LARGE SCALE GENOMIC DNA]</scope>
    <source>
        <strain evidence="4">S13-6-6</strain>
    </source>
</reference>
<accession>A0A7G5XF70</accession>
<feature type="domain" description="PorZ N-terminal beta-propeller" evidence="2">
    <location>
        <begin position="47"/>
        <end position="203"/>
    </location>
</feature>
<dbReference type="RefSeq" id="WP_182802385.1">
    <property type="nucleotide sequence ID" value="NZ_CP060007.1"/>
</dbReference>
<dbReference type="Gene3D" id="2.130.10.10">
    <property type="entry name" value="YVTN repeat-like/Quinoprotein amine dehydrogenase"/>
    <property type="match status" value="2"/>
</dbReference>